<proteinExistence type="predicted"/>
<gene>
    <name evidence="1" type="ORF">NBG84_13175</name>
</gene>
<dbReference type="InterPro" id="IPR027417">
    <property type="entry name" value="P-loop_NTPase"/>
</dbReference>
<comment type="caution">
    <text evidence="1">The sequence shown here is derived from an EMBL/GenBank/DDBJ whole genome shotgun (WGS) entry which is preliminary data.</text>
</comment>
<dbReference type="SUPFAM" id="SSF52540">
    <property type="entry name" value="P-loop containing nucleoside triphosphate hydrolases"/>
    <property type="match status" value="1"/>
</dbReference>
<dbReference type="SUPFAM" id="SSF48452">
    <property type="entry name" value="TPR-like"/>
    <property type="match status" value="1"/>
</dbReference>
<keyword evidence="2" id="KW-1185">Reference proteome</keyword>
<dbReference type="Proteomes" id="UP001431429">
    <property type="component" value="Unassembled WGS sequence"/>
</dbReference>
<reference evidence="1" key="1">
    <citation type="submission" date="2022-06" db="EMBL/GenBank/DDBJ databases">
        <title>Genome public.</title>
        <authorList>
            <person name="Sun Q."/>
        </authorList>
    </citation>
    <scope>NUCLEOTIDE SEQUENCE</scope>
    <source>
        <strain evidence="1">CWNU-1</strain>
    </source>
</reference>
<accession>A0ABT0ULI8</accession>
<dbReference type="Gene3D" id="1.25.40.10">
    <property type="entry name" value="Tetratricopeptide repeat domain"/>
    <property type="match status" value="1"/>
</dbReference>
<evidence type="ECO:0000313" key="2">
    <source>
        <dbReference type="Proteomes" id="UP001431429"/>
    </source>
</evidence>
<name>A0ABT0ULI8_9ACTN</name>
<dbReference type="RefSeq" id="WP_250919572.1">
    <property type="nucleotide sequence ID" value="NZ_JAMQAW010000010.1"/>
</dbReference>
<evidence type="ECO:0008006" key="3">
    <source>
        <dbReference type="Google" id="ProtNLM"/>
    </source>
</evidence>
<dbReference type="EMBL" id="JAMQAW010000010">
    <property type="protein sequence ID" value="MCM2389236.1"/>
    <property type="molecule type" value="Genomic_DNA"/>
</dbReference>
<evidence type="ECO:0000313" key="1">
    <source>
        <dbReference type="EMBL" id="MCM2389236.1"/>
    </source>
</evidence>
<sequence>MADGGGEGQLVGRAELVARVMEALRGSPPLHNTRKRDGVMALGQIHAIRLMELYGQSGAGTSALARHLAALVGGDRAQPVHWLPVVGDDTEALLLRLSARLEVSPVAVQGVSPMDFTTGLESLCRQALARQPAVVVVDGVPPGRAGAALLKTLAAAVRSTRALVVATSVANHSPALEQLSAWQVPKLSAEHSADFLALSDADADPWHRACRGLPVLLRLAAGLLRDGPWEGPVPASPEELFTRVREALDPDATALLAAFAALDMAELPETMARALPLANVDGALGELVARGVLHRPRPGYLRLPALLREFTSTARGEGRAGRSRAELEAALAATANPSPLEPYVFLAARTLRSPDQQARECVSVVADALAQRNDLARLLLLSRLVGKERDLSLPLGVVARQIGDVRRATQLIVLAEDSGAARVELAELGRQKAQLNKVGWLLLPEAVDGRELRLLAAISLDQGKVDGAAKLLRRAIEAHQMAGDDSGEAWAAYEYGRFRLVVGDPDGAEGYLRSARRTFGRRGEMRGMAWADTGLAWALVLRGDPSRAVPALWRAVVGHQRAYDPRGESWALLQYALALADEGSTAAAISWLRVARGCFETAQDALGTAWVKHYQALLQPQGFPWVGELKQAAAEFRAAGCLGGLAWTQLEIGQRTSEPSLIAEARELFRSVGNEAGEHWADFATAVNSPSEQARTEALHELQRFYPAAQLPMGRVAQLPLAARYTVPEPGNSIGSPLLAPRPEQECRVRLAVLDGVYEGGTARISVSVEPGRTHPWTDADPHAVPLLSVSATVLGDAEIMPAESVTVWPTAGVSGGVGSSEFRLTPRRSGTLRLRFTVEDRGSGVVLQRVETEVEVLTPALVPSHQEG</sequence>
<dbReference type="InterPro" id="IPR011990">
    <property type="entry name" value="TPR-like_helical_dom_sf"/>
</dbReference>
<protein>
    <recommendedName>
        <fullName evidence="3">Tetratricopeptide repeat protein</fullName>
    </recommendedName>
</protein>
<organism evidence="1 2">
    <name type="scientific">Streptomyces albipurpureus</name>
    <dbReference type="NCBI Taxonomy" id="2897419"/>
    <lineage>
        <taxon>Bacteria</taxon>
        <taxon>Bacillati</taxon>
        <taxon>Actinomycetota</taxon>
        <taxon>Actinomycetes</taxon>
        <taxon>Kitasatosporales</taxon>
        <taxon>Streptomycetaceae</taxon>
        <taxon>Streptomyces</taxon>
    </lineage>
</organism>